<name>A0A7W9JKM8_9MICC</name>
<evidence type="ECO:0000313" key="2">
    <source>
        <dbReference type="EMBL" id="MBB5849636.1"/>
    </source>
</evidence>
<dbReference type="AlphaFoldDB" id="A0A7W9JKM8"/>
<keyword evidence="1" id="KW-0472">Membrane</keyword>
<protein>
    <recommendedName>
        <fullName evidence="4">DUF2238 domain-containing protein</fullName>
    </recommendedName>
</protein>
<reference evidence="2 3" key="1">
    <citation type="submission" date="2020-08" db="EMBL/GenBank/DDBJ databases">
        <title>Sequencing the genomes of 1000 actinobacteria strains.</title>
        <authorList>
            <person name="Klenk H.-P."/>
        </authorList>
    </citation>
    <scope>NUCLEOTIDE SEQUENCE [LARGE SCALE GENOMIC DNA]</scope>
    <source>
        <strain evidence="2 3">DSM 17945</strain>
    </source>
</reference>
<feature type="transmembrane region" description="Helical" evidence="1">
    <location>
        <begin position="80"/>
        <end position="98"/>
    </location>
</feature>
<feature type="transmembrane region" description="Helical" evidence="1">
    <location>
        <begin position="51"/>
        <end position="68"/>
    </location>
</feature>
<keyword evidence="1" id="KW-1133">Transmembrane helix</keyword>
<dbReference type="InterPro" id="IPR014509">
    <property type="entry name" value="YjdF-like"/>
</dbReference>
<feature type="transmembrane region" description="Helical" evidence="1">
    <location>
        <begin position="12"/>
        <end position="39"/>
    </location>
</feature>
<keyword evidence="1" id="KW-0812">Transmembrane</keyword>
<dbReference type="EMBL" id="JACHMW010000001">
    <property type="protein sequence ID" value="MBB5849636.1"/>
    <property type="molecule type" value="Genomic_DNA"/>
</dbReference>
<evidence type="ECO:0000313" key="3">
    <source>
        <dbReference type="Proteomes" id="UP000567246"/>
    </source>
</evidence>
<dbReference type="Pfam" id="PF09997">
    <property type="entry name" value="DUF2238"/>
    <property type="match status" value="1"/>
</dbReference>
<dbReference type="Proteomes" id="UP000567246">
    <property type="component" value="Unassembled WGS sequence"/>
</dbReference>
<accession>A0A7W9JKM8</accession>
<feature type="transmembrane region" description="Helical" evidence="1">
    <location>
        <begin position="119"/>
        <end position="136"/>
    </location>
</feature>
<keyword evidence="3" id="KW-1185">Reference proteome</keyword>
<dbReference type="RefSeq" id="WP_184173275.1">
    <property type="nucleotide sequence ID" value="NZ_BAABAG010000018.1"/>
</dbReference>
<evidence type="ECO:0000256" key="1">
    <source>
        <dbReference type="SAM" id="Phobius"/>
    </source>
</evidence>
<evidence type="ECO:0008006" key="4">
    <source>
        <dbReference type="Google" id="ProtNLM"/>
    </source>
</evidence>
<sequence length="188" mass="19270">MLPLIPADLLRALGLVLIPAAWAVAGWPSAAVMLLVFGAQWLTRWLVPGSALDWGAQAVLLAAGWFSVTGLYHRVEALDLVMHAAASAAVVGLVAVAARARLRRRGEDPGALVRRLGPVLSAAALTGAGVGLGVLWELAEWWGHTVVTAEIGVGYDDTIGDLAADLFGAGAGAALAVRGQLRAAGSAR</sequence>
<proteinExistence type="predicted"/>
<comment type="caution">
    <text evidence="2">The sequence shown here is derived from an EMBL/GenBank/DDBJ whole genome shotgun (WGS) entry which is preliminary data.</text>
</comment>
<organism evidence="2 3">
    <name type="scientific">Micrococcus endophyticus</name>
    <dbReference type="NCBI Taxonomy" id="455343"/>
    <lineage>
        <taxon>Bacteria</taxon>
        <taxon>Bacillati</taxon>
        <taxon>Actinomycetota</taxon>
        <taxon>Actinomycetes</taxon>
        <taxon>Micrococcales</taxon>
        <taxon>Micrococcaceae</taxon>
        <taxon>Micrococcus</taxon>
    </lineage>
</organism>
<gene>
    <name evidence="2" type="ORF">HDA33_002200</name>
</gene>